<evidence type="ECO:0000313" key="3">
    <source>
        <dbReference type="Proteomes" id="UP000659767"/>
    </source>
</evidence>
<feature type="domain" description="VOC" evidence="1">
    <location>
        <begin position="14"/>
        <end position="135"/>
    </location>
</feature>
<dbReference type="Pfam" id="PF18029">
    <property type="entry name" value="Glyoxalase_6"/>
    <property type="match status" value="1"/>
</dbReference>
<dbReference type="CDD" id="cd06587">
    <property type="entry name" value="VOC"/>
    <property type="match status" value="1"/>
</dbReference>
<protein>
    <submittedName>
        <fullName evidence="2">Glyoxalase</fullName>
    </submittedName>
</protein>
<accession>A0ABQ2TAJ6</accession>
<gene>
    <name evidence="2" type="ORF">GCM10010253_39700</name>
</gene>
<keyword evidence="3" id="KW-1185">Reference proteome</keyword>
<dbReference type="Gene3D" id="3.10.180.10">
    <property type="entry name" value="2,3-Dihydroxybiphenyl 1,2-Dioxygenase, domain 1"/>
    <property type="match status" value="1"/>
</dbReference>
<organism evidence="2 3">
    <name type="scientific">Streptomyces badius</name>
    <dbReference type="NCBI Taxonomy" id="1941"/>
    <lineage>
        <taxon>Bacteria</taxon>
        <taxon>Bacillati</taxon>
        <taxon>Actinomycetota</taxon>
        <taxon>Actinomycetes</taxon>
        <taxon>Kitasatosporales</taxon>
        <taxon>Streptomycetaceae</taxon>
        <taxon>Streptomyces</taxon>
    </lineage>
</organism>
<proteinExistence type="predicted"/>
<reference evidence="3" key="1">
    <citation type="journal article" date="2019" name="Int. J. Syst. Evol. Microbiol.">
        <title>The Global Catalogue of Microorganisms (GCM) 10K type strain sequencing project: providing services to taxonomists for standard genome sequencing and annotation.</title>
        <authorList>
            <consortium name="The Broad Institute Genomics Platform"/>
            <consortium name="The Broad Institute Genome Sequencing Center for Infectious Disease"/>
            <person name="Wu L."/>
            <person name="Ma J."/>
        </authorList>
    </citation>
    <scope>NUCLEOTIDE SEQUENCE [LARGE SCALE GENOMIC DNA]</scope>
    <source>
        <strain evidence="3">JCM 4350</strain>
    </source>
</reference>
<comment type="caution">
    <text evidence="2">The sequence shown here is derived from an EMBL/GenBank/DDBJ whole genome shotgun (WGS) entry which is preliminary data.</text>
</comment>
<dbReference type="InterPro" id="IPR029068">
    <property type="entry name" value="Glyas_Bleomycin-R_OHBP_Dase"/>
</dbReference>
<evidence type="ECO:0000259" key="1">
    <source>
        <dbReference type="PROSITE" id="PS51819"/>
    </source>
</evidence>
<dbReference type="InterPro" id="IPR037523">
    <property type="entry name" value="VOC_core"/>
</dbReference>
<dbReference type="PANTHER" id="PTHR35908">
    <property type="entry name" value="HYPOTHETICAL FUSION PROTEIN"/>
    <property type="match status" value="1"/>
</dbReference>
<dbReference type="EMBL" id="BMSZ01000011">
    <property type="protein sequence ID" value="GGS61139.1"/>
    <property type="molecule type" value="Genomic_DNA"/>
</dbReference>
<dbReference type="InterPro" id="IPR041581">
    <property type="entry name" value="Glyoxalase_6"/>
</dbReference>
<dbReference type="Proteomes" id="UP000659767">
    <property type="component" value="Unassembled WGS sequence"/>
</dbReference>
<dbReference type="PROSITE" id="PS51819">
    <property type="entry name" value="VOC"/>
    <property type="match status" value="1"/>
</dbReference>
<dbReference type="PANTHER" id="PTHR35908:SF1">
    <property type="entry name" value="CONSERVED PROTEIN"/>
    <property type="match status" value="1"/>
</dbReference>
<evidence type="ECO:0000313" key="2">
    <source>
        <dbReference type="EMBL" id="GGS61139.1"/>
    </source>
</evidence>
<sequence>MWPGHAYDAVMIAELECVVLDCPDPRELAGFYASLLGGEVDRPDRRWGCDAEWSTLHTPGGLVLAFQRVAGYRPPRWPGQEVPQQFHLDFGVTDQDRAHEEVLAAGASLLDAGDEQSGWRVYADPAGHPFCLVRR</sequence>
<dbReference type="SUPFAM" id="SSF54593">
    <property type="entry name" value="Glyoxalase/Bleomycin resistance protein/Dihydroxybiphenyl dioxygenase"/>
    <property type="match status" value="1"/>
</dbReference>
<name>A0ABQ2TAJ6_STRBA</name>